<comment type="caution">
    <text evidence="8">The sequence shown here is derived from an EMBL/GenBank/DDBJ whole genome shotgun (WGS) entry which is preliminary data.</text>
</comment>
<dbReference type="Gene3D" id="3.30.200.20">
    <property type="entry name" value="Phosphorylase Kinase, domain 1"/>
    <property type="match status" value="1"/>
</dbReference>
<reference evidence="8 9" key="1">
    <citation type="submission" date="2022-11" db="EMBL/GenBank/DDBJ databases">
        <title>Minimal conservation of predation-associated metabolite biosynthetic gene clusters underscores biosynthetic potential of Myxococcota including descriptions for ten novel species: Archangium lansinium sp. nov., Myxococcus landrumus sp. nov., Nannocystis bai.</title>
        <authorList>
            <person name="Ahearne A."/>
            <person name="Stevens C."/>
            <person name="Dowd S."/>
        </authorList>
    </citation>
    <scope>NUCLEOTIDE SEQUENCE [LARGE SCALE GENOMIC DNA]</scope>
    <source>
        <strain evidence="8 9">NCWAL01</strain>
    </source>
</reference>
<proteinExistence type="predicted"/>
<protein>
    <submittedName>
        <fullName evidence="8">Protein kinase</fullName>
    </submittedName>
</protein>
<dbReference type="Proteomes" id="UP001221838">
    <property type="component" value="Unassembled WGS sequence"/>
</dbReference>
<keyword evidence="9" id="KW-1185">Reference proteome</keyword>
<evidence type="ECO:0000313" key="8">
    <source>
        <dbReference type="EMBL" id="MDC0709475.1"/>
    </source>
</evidence>
<feature type="region of interest" description="Disordered" evidence="5">
    <location>
        <begin position="1"/>
        <end position="31"/>
    </location>
</feature>
<dbReference type="RefSeq" id="WP_272138088.1">
    <property type="nucleotide sequence ID" value="NZ_JAQNDM010000002.1"/>
</dbReference>
<dbReference type="Pfam" id="PF00069">
    <property type="entry name" value="Pkinase"/>
    <property type="match status" value="1"/>
</dbReference>
<dbReference type="SUPFAM" id="SSF48452">
    <property type="entry name" value="TPR-like"/>
    <property type="match status" value="1"/>
</dbReference>
<dbReference type="CDD" id="cd07302">
    <property type="entry name" value="CHD"/>
    <property type="match status" value="1"/>
</dbReference>
<accession>A0ABT5D8T5</accession>
<dbReference type="PROSITE" id="PS00108">
    <property type="entry name" value="PROTEIN_KINASE_ST"/>
    <property type="match status" value="1"/>
</dbReference>
<dbReference type="InterPro" id="IPR008271">
    <property type="entry name" value="Ser/Thr_kinase_AS"/>
</dbReference>
<dbReference type="InterPro" id="IPR000719">
    <property type="entry name" value="Prot_kinase_dom"/>
</dbReference>
<dbReference type="SUPFAM" id="SSF52540">
    <property type="entry name" value="P-loop containing nucleoside triphosphate hydrolases"/>
    <property type="match status" value="1"/>
</dbReference>
<feature type="binding site" evidence="4">
    <location>
        <position position="93"/>
    </location>
    <ligand>
        <name>ATP</name>
        <dbReference type="ChEBI" id="CHEBI:30616"/>
    </ligand>
</feature>
<feature type="domain" description="Protein kinase" evidence="6">
    <location>
        <begin position="64"/>
        <end position="326"/>
    </location>
</feature>
<sequence>MPEDHRWEGEQALSSPLRRRSASGEELAGSDFDNSLLQEIAQSGTPLPTPRLKTRLGGPEGRRFEILEELGSGTMGQVFRAWDEQLQRTVALKFLTPRHWQDASAFLLREARAIARLDHENIVRIHDVAEWRENAWAPRVPFLVMECLEGESLSALMKRGRLGLRRAVELMYAVAAGLAHAHAHHVVHRDLKSSNVFITRQGQVKLLDFGLAHLLAESSEIPHLPTAGTPLYMAPEQWQGGRQDDRTDVWAAGVLFHELLTGAPPYVFDTPQDLREQILSPKPILPVREKFPEVPEDVARLVEAMLDKEPSHRPPPAELRERLKRLVDGFGLSRETPRHLAPERRQVTLLVCRLAGLAELAECLSTEDASELESAFHRLASRFIQQQGGLAALFMGDEVLACFGYPLAREEDAERAVRAGMKLAQELTSVLRQEWPGKPLGAVAVQVGLHTDSVVFDDLQPELRGHTLSMQGKAPQLASALARRAEPGTVVLSGTTWSLVPGAFEAEAREPLSGGGLAQPVQTWRVMGARRAALRFERSWATRGITPLVGREPELQRLQSFWEWTRQGRGLCVLLEGEAGIGKSRLMLEWSGHLQSEQDLVLRAQCWMQSQASALAPILETMRNLLRLGPEASPEQNLRWVERRMALRGLTPKQTQQVASLLSLPVAQESSHLLLPAQRQKEESFQALAELLWHVASEGPVLFVVEDLHWADPSTLEFIGFLLERLVSHPMMILLSVRPHFRIAWPVHPWLHRMTLERLAPEQTAELVRKTAGNRALPEETVRQLVARTDGIPLFIEEMARRVLESAPGAETPIPATLRELLLARLDALPPAQKALVHLCAVVGRSFSHALLSALTEQDETMLRGQLRGLLEMGLLDPLEDAAVPSYQFRHALIQEAAWDSQLRGTRRQHHQRIAQILAERFPEVAEASPERLAWHHTQAGDTEPARNLWARAGALALRRSANLEAISHFKQALELLQALPESPSRRGEELKLLFALGIPLMQSQGFASPELERTYVRALALFLEAMDAPGRVVLPDWSWGSYAYLFARARFQEASKVGQKLVEVGRRQDNREVLALGHRMLATIAFTGGDMPKALRHVQEALASSNFSLEQQRVLAVRHWVNPRAYVLAYASVVHSALGHPALAERHGREALALAHKIGHPHTLAYVLTYVAFGGQFRLDLRQTVECSEECVALSRENHFLLWEMWSAVNRSWALVRLGHREEHQVLRSHLEQWQAMGMRAGMPVFHWMLGDTCLMKGESEETLVQTQKGLEWARATGERSYEAELYRLQGEGLRAMRQEAAAQHCFLRALTVARQQHAGTFEVRSTTSLCRQLRDQGKWKAARQKLSRVCDRFDAGLDSADMREARTLLAQLWEQPH</sequence>
<dbReference type="InterPro" id="IPR017441">
    <property type="entry name" value="Protein_kinase_ATP_BS"/>
</dbReference>
<dbReference type="PROSITE" id="PS50011">
    <property type="entry name" value="PROTEIN_KINASE_DOM"/>
    <property type="match status" value="1"/>
</dbReference>
<evidence type="ECO:0000256" key="1">
    <source>
        <dbReference type="ARBA" id="ARBA00004167"/>
    </source>
</evidence>
<evidence type="ECO:0000256" key="3">
    <source>
        <dbReference type="ARBA" id="ARBA00022840"/>
    </source>
</evidence>
<evidence type="ECO:0000256" key="4">
    <source>
        <dbReference type="PROSITE-ProRule" id="PRU10141"/>
    </source>
</evidence>
<dbReference type="InterPro" id="IPR001054">
    <property type="entry name" value="A/G_cyclase"/>
</dbReference>
<evidence type="ECO:0000259" key="7">
    <source>
        <dbReference type="PROSITE" id="PS50125"/>
    </source>
</evidence>
<dbReference type="SMART" id="SM00220">
    <property type="entry name" value="S_TKc"/>
    <property type="match status" value="1"/>
</dbReference>
<keyword evidence="8" id="KW-0808">Transferase</keyword>
<dbReference type="PROSITE" id="PS50125">
    <property type="entry name" value="GUANYLATE_CYCLASE_2"/>
    <property type="match status" value="1"/>
</dbReference>
<evidence type="ECO:0000256" key="2">
    <source>
        <dbReference type="ARBA" id="ARBA00022741"/>
    </source>
</evidence>
<dbReference type="Gene3D" id="3.30.70.1230">
    <property type="entry name" value="Nucleotide cyclase"/>
    <property type="match status" value="1"/>
</dbReference>
<dbReference type="SUPFAM" id="SSF55073">
    <property type="entry name" value="Nucleotide cyclase"/>
    <property type="match status" value="1"/>
</dbReference>
<dbReference type="InterPro" id="IPR011009">
    <property type="entry name" value="Kinase-like_dom_sf"/>
</dbReference>
<dbReference type="PROSITE" id="PS00107">
    <property type="entry name" value="PROTEIN_KINASE_ATP"/>
    <property type="match status" value="1"/>
</dbReference>
<dbReference type="InterPro" id="IPR041664">
    <property type="entry name" value="AAA_16"/>
</dbReference>
<comment type="subcellular location">
    <subcellularLocation>
        <location evidence="1">Membrane</location>
        <topology evidence="1">Single-pass membrane protein</topology>
    </subcellularLocation>
</comment>
<gene>
    <name evidence="8" type="ORF">POL68_13470</name>
</gene>
<dbReference type="Gene3D" id="1.10.510.10">
    <property type="entry name" value="Transferase(Phosphotransferase) domain 1"/>
    <property type="match status" value="1"/>
</dbReference>
<feature type="domain" description="Guanylate cyclase" evidence="7">
    <location>
        <begin position="348"/>
        <end position="475"/>
    </location>
</feature>
<dbReference type="CDD" id="cd14014">
    <property type="entry name" value="STKc_PknB_like"/>
    <property type="match status" value="1"/>
</dbReference>
<evidence type="ECO:0000256" key="5">
    <source>
        <dbReference type="SAM" id="MobiDB-lite"/>
    </source>
</evidence>
<keyword evidence="3 4" id="KW-0067">ATP-binding</keyword>
<dbReference type="PANTHER" id="PTHR16305">
    <property type="entry name" value="TESTICULAR SOLUBLE ADENYLYL CYCLASE"/>
    <property type="match status" value="1"/>
</dbReference>
<evidence type="ECO:0000259" key="6">
    <source>
        <dbReference type="PROSITE" id="PS50011"/>
    </source>
</evidence>
<dbReference type="PANTHER" id="PTHR16305:SF28">
    <property type="entry name" value="GUANYLATE CYCLASE DOMAIN-CONTAINING PROTEIN"/>
    <property type="match status" value="1"/>
</dbReference>
<keyword evidence="8" id="KW-0418">Kinase</keyword>
<dbReference type="InterPro" id="IPR011990">
    <property type="entry name" value="TPR-like_helical_dom_sf"/>
</dbReference>
<name>A0ABT5D8T5_9BACT</name>
<dbReference type="EMBL" id="JAQNDM010000002">
    <property type="protein sequence ID" value="MDC0709475.1"/>
    <property type="molecule type" value="Genomic_DNA"/>
</dbReference>
<dbReference type="Pfam" id="PF13191">
    <property type="entry name" value="AAA_16"/>
    <property type="match status" value="1"/>
</dbReference>
<organism evidence="8 9">
    <name type="scientific">Stigmatella ashevillensis</name>
    <dbReference type="NCBI Taxonomy" id="2995309"/>
    <lineage>
        <taxon>Bacteria</taxon>
        <taxon>Pseudomonadati</taxon>
        <taxon>Myxococcota</taxon>
        <taxon>Myxococcia</taxon>
        <taxon>Myxococcales</taxon>
        <taxon>Cystobacterineae</taxon>
        <taxon>Archangiaceae</taxon>
        <taxon>Stigmatella</taxon>
    </lineage>
</organism>
<dbReference type="SUPFAM" id="SSF56112">
    <property type="entry name" value="Protein kinase-like (PK-like)"/>
    <property type="match status" value="1"/>
</dbReference>
<evidence type="ECO:0000313" key="9">
    <source>
        <dbReference type="Proteomes" id="UP001221838"/>
    </source>
</evidence>
<keyword evidence="2 4" id="KW-0547">Nucleotide-binding</keyword>
<dbReference type="InterPro" id="IPR027417">
    <property type="entry name" value="P-loop_NTPase"/>
</dbReference>
<dbReference type="GO" id="GO:0016301">
    <property type="term" value="F:kinase activity"/>
    <property type="evidence" value="ECO:0007669"/>
    <property type="project" value="UniProtKB-KW"/>
</dbReference>
<dbReference type="Gene3D" id="1.25.40.10">
    <property type="entry name" value="Tetratricopeptide repeat domain"/>
    <property type="match status" value="1"/>
</dbReference>
<dbReference type="InterPro" id="IPR029787">
    <property type="entry name" value="Nucleotide_cyclase"/>
</dbReference>